<dbReference type="Pfam" id="PF01261">
    <property type="entry name" value="AP_endonuc_2"/>
    <property type="match status" value="1"/>
</dbReference>
<evidence type="ECO:0000313" key="3">
    <source>
        <dbReference type="Proteomes" id="UP000286576"/>
    </source>
</evidence>
<protein>
    <submittedName>
        <fullName evidence="2">Sugar phosphate isomerase/epimerase</fullName>
    </submittedName>
</protein>
<dbReference type="OrthoDB" id="9779184at2"/>
<organism evidence="2 3">
    <name type="scientific">Aurantiacibacter zhengii</name>
    <dbReference type="NCBI Taxonomy" id="2307003"/>
    <lineage>
        <taxon>Bacteria</taxon>
        <taxon>Pseudomonadati</taxon>
        <taxon>Pseudomonadota</taxon>
        <taxon>Alphaproteobacteria</taxon>
        <taxon>Sphingomonadales</taxon>
        <taxon>Erythrobacteraceae</taxon>
        <taxon>Aurantiacibacter</taxon>
    </lineage>
</organism>
<dbReference type="PANTHER" id="PTHR12110">
    <property type="entry name" value="HYDROXYPYRUVATE ISOMERASE"/>
    <property type="match status" value="1"/>
</dbReference>
<accession>A0A418NUM6</accession>
<gene>
    <name evidence="2" type="ORF">D2V07_05240</name>
</gene>
<dbReference type="RefSeq" id="WP_119585462.1">
    <property type="nucleotide sequence ID" value="NZ_CAWODQ010000012.1"/>
</dbReference>
<evidence type="ECO:0000259" key="1">
    <source>
        <dbReference type="Pfam" id="PF01261"/>
    </source>
</evidence>
<name>A0A418NUM6_9SPHN</name>
<dbReference type="PANTHER" id="PTHR12110:SF21">
    <property type="entry name" value="XYLOSE ISOMERASE-LIKE TIM BARREL DOMAIN-CONTAINING PROTEIN"/>
    <property type="match status" value="1"/>
</dbReference>
<dbReference type="EMBL" id="QXFL01000002">
    <property type="protein sequence ID" value="RIV87743.1"/>
    <property type="molecule type" value="Genomic_DNA"/>
</dbReference>
<dbReference type="AlphaFoldDB" id="A0A418NUM6"/>
<reference evidence="2 3" key="1">
    <citation type="submission" date="2018-08" db="EMBL/GenBank/DDBJ databases">
        <title>Erythrobacter zhengii sp.nov., a bacterium isolated from deep-sea sediment.</title>
        <authorList>
            <person name="Fang C."/>
            <person name="Wu Y.-H."/>
            <person name="Sun C."/>
            <person name="Wang H."/>
            <person name="Cheng H."/>
            <person name="Meng F.-X."/>
            <person name="Wang C.-S."/>
            <person name="Xu X.-W."/>
        </authorList>
    </citation>
    <scope>NUCLEOTIDE SEQUENCE [LARGE SCALE GENOMIC DNA]</scope>
    <source>
        <strain evidence="2 3">V18</strain>
    </source>
</reference>
<keyword evidence="3" id="KW-1185">Reference proteome</keyword>
<comment type="caution">
    <text evidence="2">The sequence shown here is derived from an EMBL/GenBank/DDBJ whole genome shotgun (WGS) entry which is preliminary data.</text>
</comment>
<proteinExistence type="predicted"/>
<evidence type="ECO:0000313" key="2">
    <source>
        <dbReference type="EMBL" id="RIV87743.1"/>
    </source>
</evidence>
<dbReference type="GO" id="GO:0016853">
    <property type="term" value="F:isomerase activity"/>
    <property type="evidence" value="ECO:0007669"/>
    <property type="project" value="UniProtKB-KW"/>
</dbReference>
<keyword evidence="2" id="KW-0413">Isomerase</keyword>
<sequence length="351" mass="39245">MRTLKGPAIFLAQFAGDKAPFNSLDAICEWVSGLGYKGIQIPSWDARLFDLEKAAESQDYCDEVKGVVESHGLSITELSTHLQGQLVAVHPAYDAAFDGFAAQHVRGNPQARQEWAVAQVRHAATASRRLGLDRHATFSGALAWPYVYPWPQRPAGLIEDAFEELAGRWKPILDHFDECGVDAAYEIHPGEDLHDGVTFEMFLERVGNHPRANILYDPSHFVLQQLDYLDFIDIYHERIRCFHVKDAEFNPTGRQGVYGGYQSWVDRAGRFRSLGDGQVDFGGIFSKMAANEFDGWAVLEWECALKHPEQGAAEGAPFIRDHIIRVTEHAFDDFAAGGADRELNKRIMGIA</sequence>
<dbReference type="Proteomes" id="UP000286576">
    <property type="component" value="Unassembled WGS sequence"/>
</dbReference>
<dbReference type="InterPro" id="IPR013022">
    <property type="entry name" value="Xyl_isomerase-like_TIM-brl"/>
</dbReference>
<feature type="domain" description="Xylose isomerase-like TIM barrel" evidence="1">
    <location>
        <begin position="29"/>
        <end position="321"/>
    </location>
</feature>
<dbReference type="InterPro" id="IPR036237">
    <property type="entry name" value="Xyl_isomerase-like_sf"/>
</dbReference>
<dbReference type="Gene3D" id="3.20.20.150">
    <property type="entry name" value="Divalent-metal-dependent TIM barrel enzymes"/>
    <property type="match status" value="1"/>
</dbReference>
<dbReference type="InterPro" id="IPR050312">
    <property type="entry name" value="IolE/XylAMocC-like"/>
</dbReference>
<dbReference type="SUPFAM" id="SSF51658">
    <property type="entry name" value="Xylose isomerase-like"/>
    <property type="match status" value="1"/>
</dbReference>